<reference evidence="1 2" key="2">
    <citation type="submission" date="2018-11" db="EMBL/GenBank/DDBJ databases">
        <authorList>
            <consortium name="Pathogen Informatics"/>
        </authorList>
    </citation>
    <scope>NUCLEOTIDE SEQUENCE [LARGE SCALE GENOMIC DNA]</scope>
    <source>
        <strain evidence="1">Dakar</strain>
        <strain evidence="2">Dakar, Senegal</strain>
    </source>
</reference>
<dbReference type="Proteomes" id="UP000279833">
    <property type="component" value="Unassembled WGS sequence"/>
</dbReference>
<evidence type="ECO:0000313" key="2">
    <source>
        <dbReference type="Proteomes" id="UP000279833"/>
    </source>
</evidence>
<accession>A0A183JT05</accession>
<reference evidence="3" key="1">
    <citation type="submission" date="2016-06" db="UniProtKB">
        <authorList>
            <consortium name="WormBaseParasite"/>
        </authorList>
    </citation>
    <scope>IDENTIFICATION</scope>
</reference>
<evidence type="ECO:0000313" key="1">
    <source>
        <dbReference type="EMBL" id="VDO98667.1"/>
    </source>
</evidence>
<sequence length="67" mass="7532">MPRYSREREDLALPLKMLSHGLVHTTTAREVLLTAFYNNGCCLRNREDEEQVSGTLTGLVDTEGPPK</sequence>
<proteinExistence type="predicted"/>
<keyword evidence="2" id="KW-1185">Reference proteome</keyword>
<dbReference type="EMBL" id="UZAK01010604">
    <property type="protein sequence ID" value="VDO98667.1"/>
    <property type="molecule type" value="Genomic_DNA"/>
</dbReference>
<protein>
    <submittedName>
        <fullName evidence="1 3">Uncharacterized protein</fullName>
    </submittedName>
</protein>
<organism evidence="3">
    <name type="scientific">Schistosoma curassoni</name>
    <dbReference type="NCBI Taxonomy" id="6186"/>
    <lineage>
        <taxon>Eukaryota</taxon>
        <taxon>Metazoa</taxon>
        <taxon>Spiralia</taxon>
        <taxon>Lophotrochozoa</taxon>
        <taxon>Platyhelminthes</taxon>
        <taxon>Trematoda</taxon>
        <taxon>Digenea</taxon>
        <taxon>Strigeidida</taxon>
        <taxon>Schistosomatoidea</taxon>
        <taxon>Schistosomatidae</taxon>
        <taxon>Schistosoma</taxon>
    </lineage>
</organism>
<name>A0A183JT05_9TREM</name>
<evidence type="ECO:0000313" key="3">
    <source>
        <dbReference type="WBParaSite" id="SCUD_0000584501-mRNA-1"/>
    </source>
</evidence>
<gene>
    <name evidence="1" type="ORF">SCUD_LOCUS5845</name>
</gene>
<dbReference type="AlphaFoldDB" id="A0A183JT05"/>
<dbReference type="WBParaSite" id="SCUD_0000584501-mRNA-1">
    <property type="protein sequence ID" value="SCUD_0000584501-mRNA-1"/>
    <property type="gene ID" value="SCUD_0000584501"/>
</dbReference>